<evidence type="ECO:0000313" key="1">
    <source>
        <dbReference type="EMBL" id="ETJ35252.1"/>
    </source>
</evidence>
<reference evidence="1" key="1">
    <citation type="submission" date="2013-12" db="EMBL/GenBank/DDBJ databases">
        <title>A Varibaculum cambriense genome reconstructed from a premature infant gut community with otherwise low bacterial novelty that shifts toward anaerobic metabolism during the third week of life.</title>
        <authorList>
            <person name="Brown C.T."/>
            <person name="Sharon I."/>
            <person name="Thomas B.C."/>
            <person name="Castelle C.J."/>
            <person name="Morowitz M.J."/>
            <person name="Banfield J.F."/>
        </authorList>
    </citation>
    <scope>NUCLEOTIDE SEQUENCE</scope>
</reference>
<comment type="caution">
    <text evidence="1">The sequence shown here is derived from an EMBL/GenBank/DDBJ whole genome shotgun (WGS) entry which is preliminary data.</text>
</comment>
<dbReference type="EMBL" id="AZMM01010357">
    <property type="protein sequence ID" value="ETJ35252.1"/>
    <property type="molecule type" value="Genomic_DNA"/>
</dbReference>
<protein>
    <submittedName>
        <fullName evidence="1">Uncharacterized protein</fullName>
    </submittedName>
</protein>
<accession>W1XY90</accession>
<dbReference type="AlphaFoldDB" id="W1XY90"/>
<name>W1XY90_9ZZZZ</name>
<sequence>MNVAMKYRISGHVTPGKTGRYVIFTQSLPLPGGS</sequence>
<organism evidence="1">
    <name type="scientific">human gut metagenome</name>
    <dbReference type="NCBI Taxonomy" id="408170"/>
    <lineage>
        <taxon>unclassified sequences</taxon>
        <taxon>metagenomes</taxon>
        <taxon>organismal metagenomes</taxon>
    </lineage>
</organism>
<proteinExistence type="predicted"/>
<gene>
    <name evidence="1" type="ORF">Q604_UNBC10357G0001</name>
</gene>
<feature type="non-terminal residue" evidence="1">
    <location>
        <position position="34"/>
    </location>
</feature>